<sequence length="384" mass="41157">MSEQGRFEGARRSDLYIEREASGPPSTAELPHHEGTVRELHPAAIVEPDPAPVAPPSRRQRAAAPVLAEPAPVALVSDEPAREGFRAFLNSLGFRLAPGPAELERRRASAEAETQLERCRALIRQASWTRAVRVLVANKKGTAGKTPTCITLGGTLAAIRGGSVAITEFSDDRGQLAWRSEGEPMLGIGELARNIDSVTTQAQLRGYAVTQTSFASVIGSTAKWREPLTREDVLKVSSVVGEHFTIQVMDTGNQYSSGPFSAAVELADVLVIPTMNAWDSVSDAIELLNFLEDQGGAAAQLAAEAVVVRLNDSRPEHHDMKESILAAGVPESRFFDVPFDPHIAERAAITLGKLAPATQDALTTVAAKVIEQINRRVAALEAAR</sequence>
<evidence type="ECO:0000256" key="1">
    <source>
        <dbReference type="SAM" id="MobiDB-lite"/>
    </source>
</evidence>
<dbReference type="RefSeq" id="WP_323280864.1">
    <property type="nucleotide sequence ID" value="NZ_JAYGGQ010000019.1"/>
</dbReference>
<proteinExistence type="predicted"/>
<feature type="region of interest" description="Disordered" evidence="1">
    <location>
        <begin position="1"/>
        <end position="65"/>
    </location>
</feature>
<comment type="caution">
    <text evidence="2">The sequence shown here is derived from an EMBL/GenBank/DDBJ whole genome shotgun (WGS) entry which is preliminary data.</text>
</comment>
<dbReference type="Proteomes" id="UP001304769">
    <property type="component" value="Unassembled WGS sequence"/>
</dbReference>
<dbReference type="PANTHER" id="PTHR43384">
    <property type="entry name" value="SEPTUM SITE-DETERMINING PROTEIN MIND HOMOLOG, CHLOROPLASTIC-RELATED"/>
    <property type="match status" value="1"/>
</dbReference>
<evidence type="ECO:0000313" key="2">
    <source>
        <dbReference type="EMBL" id="MEA5456953.1"/>
    </source>
</evidence>
<feature type="compositionally biased region" description="Basic and acidic residues" evidence="1">
    <location>
        <begin position="1"/>
        <end position="21"/>
    </location>
</feature>
<evidence type="ECO:0000313" key="3">
    <source>
        <dbReference type="Proteomes" id="UP001304769"/>
    </source>
</evidence>
<gene>
    <name evidence="2" type="ORF">SPF06_19700</name>
</gene>
<protein>
    <recommendedName>
        <fullName evidence="4">ATPase</fullName>
    </recommendedName>
</protein>
<dbReference type="InterPro" id="IPR027417">
    <property type="entry name" value="P-loop_NTPase"/>
</dbReference>
<dbReference type="SUPFAM" id="SSF52540">
    <property type="entry name" value="P-loop containing nucleoside triphosphate hydrolases"/>
    <property type="match status" value="1"/>
</dbReference>
<evidence type="ECO:0008006" key="4">
    <source>
        <dbReference type="Google" id="ProtNLM"/>
    </source>
</evidence>
<reference evidence="2 3" key="1">
    <citation type="submission" date="2023-12" db="EMBL/GenBank/DDBJ databases">
        <title>Sinomonas terricola sp. nov, isolated from litchi orchard soil in Guangdong, PR China.</title>
        <authorList>
            <person name="Jiaxin W."/>
            <person name="Yang Z."/>
            <person name="Honghui Z."/>
        </authorList>
    </citation>
    <scope>NUCLEOTIDE SEQUENCE [LARGE SCALE GENOMIC DNA]</scope>
    <source>
        <strain evidence="2 3">JGH33</strain>
    </source>
</reference>
<feature type="compositionally biased region" description="Basic and acidic residues" evidence="1">
    <location>
        <begin position="30"/>
        <end position="41"/>
    </location>
</feature>
<accession>A0ABU5TBI3</accession>
<dbReference type="EMBL" id="JAYGGQ010000019">
    <property type="protein sequence ID" value="MEA5456953.1"/>
    <property type="molecule type" value="Genomic_DNA"/>
</dbReference>
<organism evidence="2 3">
    <name type="scientific">Sinomonas terricola</name>
    <dbReference type="NCBI Taxonomy" id="3110330"/>
    <lineage>
        <taxon>Bacteria</taxon>
        <taxon>Bacillati</taxon>
        <taxon>Actinomycetota</taxon>
        <taxon>Actinomycetes</taxon>
        <taxon>Micrococcales</taxon>
        <taxon>Micrococcaceae</taxon>
        <taxon>Sinomonas</taxon>
    </lineage>
</organism>
<dbReference type="InterPro" id="IPR050625">
    <property type="entry name" value="ParA/MinD_ATPase"/>
</dbReference>
<dbReference type="PANTHER" id="PTHR43384:SF14">
    <property type="entry name" value="ESX-1 SECRETION-ASSOCIATED PROTEIN ESPI"/>
    <property type="match status" value="1"/>
</dbReference>
<keyword evidence="3" id="KW-1185">Reference proteome</keyword>
<dbReference type="Gene3D" id="3.40.50.300">
    <property type="entry name" value="P-loop containing nucleotide triphosphate hydrolases"/>
    <property type="match status" value="1"/>
</dbReference>
<name>A0ABU5TBI3_9MICC</name>